<accession>A0A2I7RUR7</accession>
<keyword evidence="1" id="KW-0371">Homeobox</keyword>
<evidence type="ECO:0000313" key="1">
    <source>
        <dbReference type="EMBL" id="AUR97311.1"/>
    </source>
</evidence>
<dbReference type="EMBL" id="MG592603">
    <property type="protein sequence ID" value="AUR97311.1"/>
    <property type="molecule type" value="Genomic_DNA"/>
</dbReference>
<keyword evidence="2" id="KW-1185">Reference proteome</keyword>
<gene>
    <name evidence="1" type="ORF">NVP1238A_62</name>
</gene>
<protein>
    <submittedName>
        <fullName evidence="1">Homeodomain-like protein</fullName>
    </submittedName>
</protein>
<evidence type="ECO:0000313" key="2">
    <source>
        <dbReference type="Proteomes" id="UP000269348"/>
    </source>
</evidence>
<proteinExistence type="predicted"/>
<keyword evidence="1" id="KW-0238">DNA-binding</keyword>
<dbReference type="Proteomes" id="UP000269348">
    <property type="component" value="Segment"/>
</dbReference>
<name>A0A2I7RUR7_9CAUD</name>
<organism evidence="1 2">
    <name type="scientific">Vibrio phage 1.238.A._10N.261.52.F10</name>
    <dbReference type="NCBI Taxonomy" id="1881231"/>
    <lineage>
        <taxon>Viruses</taxon>
        <taxon>Duplodnaviria</taxon>
        <taxon>Heunggongvirae</taxon>
        <taxon>Uroviricota</taxon>
        <taxon>Caudoviricetes</taxon>
        <taxon>Schitoviridae</taxon>
        <taxon>Pariacacavirus</taxon>
        <taxon>Pariacacavirus 1238A</taxon>
    </lineage>
</organism>
<sequence length="81" mass="9491">MATREETLLKKRDAYVQYRQGTKIADIAKGMGLSERMVYRYIDEYELVQLRKWKKSVDEALEVTPMNAPVSQLVKIIQARK</sequence>
<reference evidence="1 2" key="1">
    <citation type="submission" date="2017-11" db="EMBL/GenBank/DDBJ databases">
        <title>A major lineage of nontailed dsDNA viruses as unrecognized killers of marine bacteria.</title>
        <authorList>
            <person name="Kauffman K.M."/>
            <person name="Hussain F.A."/>
            <person name="Yang J."/>
            <person name="Arevalo P."/>
            <person name="Brown J.M."/>
            <person name="Chang W.K."/>
            <person name="VanInsberghe D."/>
            <person name="Elsherbini J."/>
            <person name="Cutler M.B."/>
            <person name="Kelly L."/>
            <person name="Polz M.F."/>
        </authorList>
    </citation>
    <scope>NUCLEOTIDE SEQUENCE [LARGE SCALE GENOMIC DNA]</scope>
</reference>
<dbReference type="GO" id="GO:0003677">
    <property type="term" value="F:DNA binding"/>
    <property type="evidence" value="ECO:0007669"/>
    <property type="project" value="UniProtKB-KW"/>
</dbReference>